<dbReference type="Pfam" id="PF08457">
    <property type="entry name" value="Sfi1"/>
    <property type="match status" value="1"/>
</dbReference>
<sequence length="1339" mass="158344">MRQEHGGLEALLNETLRELSRLHSFTGSPDEYERIFYKSIHYVEQLLGFHSKKYKHLNLKSSPPIGDLSLLYYVTGGASDDMRQVTNTPNSLFQLLKSYTVSHNHPRETIQRHLQSLLADDTIYAPVLSKLSALIDFFIRLHRESERRLVEYINTCFQHEQKFYSSLKSRIDSDLEIGDEDTQQIVKSLDNIVARNVEGYKTVEVVDTVELLSSSEVANNSPICVSSDQLFTQLYQLFLQLCMFKSHEQGPAQISDHTEYIHIMIELYKKQVGTEVLEIDDFHIKDLKFNYFYNQFLLESRLIPTKYYELSVKLAREIHIFPEQDVGNCGDIKITETETEPPISESYDTLTDVQPLLQLSRSDQSKLVNSLKLVIPQMVDYFSFDLEYPQTMRHFLNILYQPKNDDMQFEYEDNCAYVAKILRLVNIFIDYENGDISEDFNIHDAMDQFYQLHLYLVKNGYQEVKFESTLLMRLAVTEYLSISRINSHYFSRWNYKTVAISQLDLMEYNLVNVVNPRNLKKKILQIWFSRYMKYSRLGDVSTNYYELRKMDNIFKQKWLLRTNQHQVMATKAALIEAKKGFEVWKDKFVKTSKMNEEGRVFFNTHIMEDAYAAIKNGYEKRKILNTTCDEFSKASEQRCAHYTMKLTFRHWYDKMNGKLYQASESVPRILLPVPELTIKDEKPTLSQKLRVLNNLEKRFITSKYIKQWERNTSLAKRVREVKYRNDQTLVKFVFAHQWRKKYELNELAVKRLNSVNNLVLLNAYQNWKEQHSMNQQAVNFRTSKDVNNFFKVWKLKLREKNHLLNNSKYITPIYINIWKSAVNLKQFHMKQSENLAVQYFSNWDNKRRDLQGTQDRADNFRSKRLISSTLLTWANLYNQEQELNMIADLNVQRKYYNSMIAKKSQKLWNEKKAEQFSKKSKMTFRNRIILKSIITKWHDNYSERFDIANEEIVEHFQKKVSRRFFLSRAFETWAGRYNEVQEREYEMNLVCNQFLRRSTICTNFFTKWSALAVQKTELLQRSLEFDSRVLFKKHLVLWYDKFNRQEYLSEMAETHLSQHDLITAQDLLHRWSMKYIKNIRRNQQSCEMFLDRWQTARARTMFEVWLYKSKRKRNNVDINNDDDEDEEGAGNISMISNQSPLANKSAGGRSRGDESYLNTPLKRRERLPYTPSIATRTSPTKLQETTERLKSDRLNAMIKHYQRVKGSNSPRRLPPPSFSPRKQSAAQITQPKRRSYGIEPPKRPNFTHRLSQNIEMSDDESSGSIFTKSSPVYDEEDTSTIETAKSLRRITPIFIPSEEDMAPRFSPVSKLKERIGQISRHGSPTFDSIAMSTPTKTVN</sequence>
<gene>
    <name evidence="3" type="ORF">CAAN4_H00474</name>
</gene>
<feature type="domain" description="Sfi1 spindle body" evidence="2">
    <location>
        <begin position="677"/>
        <end position="1108"/>
    </location>
</feature>
<dbReference type="EMBL" id="OZ004260">
    <property type="protein sequence ID" value="CAK7920259.1"/>
    <property type="molecule type" value="Genomic_DNA"/>
</dbReference>
<evidence type="ECO:0000256" key="1">
    <source>
        <dbReference type="SAM" id="MobiDB-lite"/>
    </source>
</evidence>
<feature type="region of interest" description="Disordered" evidence="1">
    <location>
        <begin position="1116"/>
        <end position="1190"/>
    </location>
</feature>
<evidence type="ECO:0000313" key="4">
    <source>
        <dbReference type="Proteomes" id="UP001497600"/>
    </source>
</evidence>
<dbReference type="Proteomes" id="UP001497600">
    <property type="component" value="Chromosome H"/>
</dbReference>
<proteinExistence type="predicted"/>
<feature type="compositionally biased region" description="Acidic residues" evidence="1">
    <location>
        <begin position="1119"/>
        <end position="1128"/>
    </location>
</feature>
<reference evidence="3 4" key="1">
    <citation type="submission" date="2024-01" db="EMBL/GenBank/DDBJ databases">
        <authorList>
            <consortium name="Genoscope - CEA"/>
            <person name="William W."/>
        </authorList>
    </citation>
    <scope>NUCLEOTIDE SEQUENCE [LARGE SCALE GENOMIC DNA]</scope>
    <source>
        <strain evidence="3 4">29B2s-10</strain>
    </source>
</reference>
<feature type="compositionally biased region" description="Polar residues" evidence="1">
    <location>
        <begin position="1133"/>
        <end position="1142"/>
    </location>
</feature>
<evidence type="ECO:0000313" key="3">
    <source>
        <dbReference type="EMBL" id="CAK7920259.1"/>
    </source>
</evidence>
<keyword evidence="4" id="KW-1185">Reference proteome</keyword>
<name>A0ABP0EJE7_9ASCO</name>
<evidence type="ECO:0000259" key="2">
    <source>
        <dbReference type="Pfam" id="PF08457"/>
    </source>
</evidence>
<protein>
    <recommendedName>
        <fullName evidence="2">Sfi1 spindle body domain-containing protein</fullName>
    </recommendedName>
</protein>
<organism evidence="3 4">
    <name type="scientific">[Candida] anglica</name>
    <dbReference type="NCBI Taxonomy" id="148631"/>
    <lineage>
        <taxon>Eukaryota</taxon>
        <taxon>Fungi</taxon>
        <taxon>Dikarya</taxon>
        <taxon>Ascomycota</taxon>
        <taxon>Saccharomycotina</taxon>
        <taxon>Pichiomycetes</taxon>
        <taxon>Debaryomycetaceae</taxon>
        <taxon>Kurtzmaniella</taxon>
    </lineage>
</organism>
<accession>A0ABP0EJE7</accession>
<dbReference type="InterPro" id="IPR013665">
    <property type="entry name" value="Sfi1_dom"/>
</dbReference>
<feature type="region of interest" description="Disordered" evidence="1">
    <location>
        <begin position="1312"/>
        <end position="1339"/>
    </location>
</feature>
<feature type="compositionally biased region" description="Polar residues" evidence="1">
    <location>
        <begin position="1172"/>
        <end position="1183"/>
    </location>
</feature>
<feature type="compositionally biased region" description="Polar residues" evidence="1">
    <location>
        <begin position="1320"/>
        <end position="1339"/>
    </location>
</feature>
<feature type="region of interest" description="Disordered" evidence="1">
    <location>
        <begin position="1203"/>
        <end position="1279"/>
    </location>
</feature>